<accession>A0A811ULH4</accession>
<feature type="compositionally biased region" description="Polar residues" evidence="3">
    <location>
        <begin position="398"/>
        <end position="413"/>
    </location>
</feature>
<keyword evidence="6" id="KW-1185">Reference proteome</keyword>
<feature type="domain" description="RRM" evidence="4">
    <location>
        <begin position="311"/>
        <end position="385"/>
    </location>
</feature>
<dbReference type="InterPro" id="IPR012677">
    <property type="entry name" value="Nucleotide-bd_a/b_plait_sf"/>
</dbReference>
<dbReference type="SUPFAM" id="SSF54928">
    <property type="entry name" value="RNA-binding domain, RBD"/>
    <property type="match status" value="1"/>
</dbReference>
<feature type="region of interest" description="Disordered" evidence="3">
    <location>
        <begin position="1"/>
        <end position="32"/>
    </location>
</feature>
<feature type="compositionally biased region" description="Polar residues" evidence="3">
    <location>
        <begin position="15"/>
        <end position="32"/>
    </location>
</feature>
<feature type="compositionally biased region" description="Low complexity" evidence="3">
    <location>
        <begin position="184"/>
        <end position="196"/>
    </location>
</feature>
<dbReference type="EMBL" id="CAJHJT010000012">
    <property type="protein sequence ID" value="CAD6998667.1"/>
    <property type="molecule type" value="Genomic_DNA"/>
</dbReference>
<gene>
    <name evidence="5" type="ORF">CCAP1982_LOCUS7230</name>
</gene>
<proteinExistence type="predicted"/>
<feature type="region of interest" description="Disordered" evidence="3">
    <location>
        <begin position="398"/>
        <end position="423"/>
    </location>
</feature>
<comment type="caution">
    <text evidence="5">The sequence shown here is derived from an EMBL/GenBank/DDBJ whole genome shotgun (WGS) entry which is preliminary data.</text>
</comment>
<dbReference type="InterPro" id="IPR035979">
    <property type="entry name" value="RBD_domain_sf"/>
</dbReference>
<dbReference type="Gene3D" id="3.30.70.330">
    <property type="match status" value="1"/>
</dbReference>
<evidence type="ECO:0000313" key="5">
    <source>
        <dbReference type="EMBL" id="CAD6998667.1"/>
    </source>
</evidence>
<dbReference type="InterPro" id="IPR000504">
    <property type="entry name" value="RRM_dom"/>
</dbReference>
<sequence>MKPSKKSGYFMKRSYSGNSRQSYRQKGNQHEQQQWKRFCPDPTSNYHNGAMPYGPQISNNGGRWAIQPSVQITPHSFGHQVTFPYLHMNNSMVNTHHNNMPPIVNNDPMNNSSQTNRNRNINSSPYHGAYNNGRSRMNMGPTINSGLQINNDHPTLNGSMIQNVTLSTSQHSYERNGQKESHQLHSNNSNLLSSQSSKKKWNKEDALLALKIEEELCKRNTTAPYLVIRFPDPPLDCDIVKGFSEQIEAVHFQKNSSPRYCFVRLAENASAEKVIQEISKIPFGMGYLSAELRFDPSKPPPTTKPEQVDPYTLYIGNLSLSVSVESIKRHFPGGQRYDLAFKSKIKPIRYAFIRYESIEKSIAAFKRGINIQIDGRSLVLRFRRAKFNYPAENSCSERNLANNESRAQQQPPLQNVCGEENSSNNVFDNYESVVKDEDVGDYIKEENYDSEYSYGDECSSIICEYSHSNNEPTIKTECYDNDDQFNSNCTSPTPFNSKGNEEIVDRNQEFASSTNSISKLTESQQCLQSKNHVEVLDDTTNPAKKHTTSTIVPITEKKYIEQLYDQLNSSKVLKKEVLSDFDELDELLKEVN</sequence>
<dbReference type="AlphaFoldDB" id="A0A811ULH4"/>
<organism evidence="5 6">
    <name type="scientific">Ceratitis capitata</name>
    <name type="common">Mediterranean fruit fly</name>
    <name type="synonym">Tephritis capitata</name>
    <dbReference type="NCBI Taxonomy" id="7213"/>
    <lineage>
        <taxon>Eukaryota</taxon>
        <taxon>Metazoa</taxon>
        <taxon>Ecdysozoa</taxon>
        <taxon>Arthropoda</taxon>
        <taxon>Hexapoda</taxon>
        <taxon>Insecta</taxon>
        <taxon>Pterygota</taxon>
        <taxon>Neoptera</taxon>
        <taxon>Endopterygota</taxon>
        <taxon>Diptera</taxon>
        <taxon>Brachycera</taxon>
        <taxon>Muscomorpha</taxon>
        <taxon>Tephritoidea</taxon>
        <taxon>Tephritidae</taxon>
        <taxon>Ceratitis</taxon>
        <taxon>Ceratitis</taxon>
    </lineage>
</organism>
<evidence type="ECO:0000256" key="1">
    <source>
        <dbReference type="ARBA" id="ARBA00022884"/>
    </source>
</evidence>
<feature type="region of interest" description="Disordered" evidence="3">
    <location>
        <begin position="169"/>
        <end position="197"/>
    </location>
</feature>
<name>A0A811ULH4_CERCA</name>
<dbReference type="OrthoDB" id="4726at2759"/>
<dbReference type="SMART" id="SM00360">
    <property type="entry name" value="RRM"/>
    <property type="match status" value="1"/>
</dbReference>
<keyword evidence="1 2" id="KW-0694">RNA-binding</keyword>
<dbReference type="PROSITE" id="PS50102">
    <property type="entry name" value="RRM"/>
    <property type="match status" value="1"/>
</dbReference>
<dbReference type="GO" id="GO:0003723">
    <property type="term" value="F:RNA binding"/>
    <property type="evidence" value="ECO:0007669"/>
    <property type="project" value="UniProtKB-UniRule"/>
</dbReference>
<dbReference type="Proteomes" id="UP000606786">
    <property type="component" value="Unassembled WGS sequence"/>
</dbReference>
<evidence type="ECO:0000259" key="4">
    <source>
        <dbReference type="PROSITE" id="PS50102"/>
    </source>
</evidence>
<evidence type="ECO:0000256" key="2">
    <source>
        <dbReference type="PROSITE-ProRule" id="PRU00176"/>
    </source>
</evidence>
<reference evidence="5" key="1">
    <citation type="submission" date="2020-11" db="EMBL/GenBank/DDBJ databases">
        <authorList>
            <person name="Whitehead M."/>
        </authorList>
    </citation>
    <scope>NUCLEOTIDE SEQUENCE</scope>
    <source>
        <strain evidence="5">EGII</strain>
    </source>
</reference>
<feature type="compositionally biased region" description="Basic and acidic residues" evidence="3">
    <location>
        <begin position="172"/>
        <end position="183"/>
    </location>
</feature>
<evidence type="ECO:0000256" key="3">
    <source>
        <dbReference type="SAM" id="MobiDB-lite"/>
    </source>
</evidence>
<evidence type="ECO:0000313" key="6">
    <source>
        <dbReference type="Proteomes" id="UP000606786"/>
    </source>
</evidence>
<protein>
    <submittedName>
        <fullName evidence="5">(Mediterranean fruit fly) hypothetical protein</fullName>
    </submittedName>
</protein>